<comment type="caution">
    <text evidence="2">The sequence shown here is derived from an EMBL/GenBank/DDBJ whole genome shotgun (WGS) entry which is preliminary data.</text>
</comment>
<keyword evidence="1" id="KW-0472">Membrane</keyword>
<feature type="transmembrane region" description="Helical" evidence="1">
    <location>
        <begin position="60"/>
        <end position="83"/>
    </location>
</feature>
<dbReference type="OrthoDB" id="4953325at2"/>
<evidence type="ECO:0000256" key="1">
    <source>
        <dbReference type="SAM" id="Phobius"/>
    </source>
</evidence>
<keyword evidence="3" id="KW-1185">Reference proteome</keyword>
<protein>
    <submittedName>
        <fullName evidence="2">Uncharacterized protein</fullName>
    </submittedName>
</protein>
<dbReference type="AlphaFoldDB" id="A0A5C8HR14"/>
<dbReference type="EMBL" id="VRSW01000001">
    <property type="protein sequence ID" value="TXK06465.1"/>
    <property type="molecule type" value="Genomic_DNA"/>
</dbReference>
<accession>A0A5C8HR14</accession>
<evidence type="ECO:0000313" key="2">
    <source>
        <dbReference type="EMBL" id="TXK06465.1"/>
    </source>
</evidence>
<sequence length="93" mass="9958">MTSRRRRIIGWGIGIAAVVVGAVVFVIGRDRPAEFSWYAYQPIANDVYLPDPAGFYVSPASAIGALIVVLGLMALAFLAGGWVRGRNHAKTPT</sequence>
<name>A0A5C8HR14_9MICO</name>
<dbReference type="Proteomes" id="UP000321196">
    <property type="component" value="Unassembled WGS sequence"/>
</dbReference>
<dbReference type="RefSeq" id="WP_147825269.1">
    <property type="nucleotide sequence ID" value="NZ_BAAARG010000001.1"/>
</dbReference>
<evidence type="ECO:0000313" key="3">
    <source>
        <dbReference type="Proteomes" id="UP000321196"/>
    </source>
</evidence>
<proteinExistence type="predicted"/>
<feature type="transmembrane region" description="Helical" evidence="1">
    <location>
        <begin position="9"/>
        <end position="28"/>
    </location>
</feature>
<gene>
    <name evidence="2" type="ORF">FVP60_05805</name>
</gene>
<keyword evidence="1" id="KW-1133">Transmembrane helix</keyword>
<keyword evidence="1" id="KW-0812">Transmembrane</keyword>
<reference evidence="2 3" key="1">
    <citation type="submission" date="2019-08" db="EMBL/GenBank/DDBJ databases">
        <authorList>
            <person name="Dong K."/>
        </authorList>
    </citation>
    <scope>NUCLEOTIDE SEQUENCE [LARGE SCALE GENOMIC DNA]</scope>
    <source>
        <strain evidence="2 3">M4-8</strain>
    </source>
</reference>
<organism evidence="2 3">
    <name type="scientific">Microbacterium mitrae</name>
    <dbReference type="NCBI Taxonomy" id="664640"/>
    <lineage>
        <taxon>Bacteria</taxon>
        <taxon>Bacillati</taxon>
        <taxon>Actinomycetota</taxon>
        <taxon>Actinomycetes</taxon>
        <taxon>Micrococcales</taxon>
        <taxon>Microbacteriaceae</taxon>
        <taxon>Microbacterium</taxon>
    </lineage>
</organism>